<proteinExistence type="predicted"/>
<keyword evidence="2" id="KW-1185">Reference proteome</keyword>
<accession>A0A0J6D0S3</accession>
<evidence type="ECO:0000313" key="2">
    <source>
        <dbReference type="Proteomes" id="UP000035996"/>
    </source>
</evidence>
<comment type="caution">
    <text evidence="1">The sequence shown here is derived from an EMBL/GenBank/DDBJ whole genome shotgun (WGS) entry which is preliminary data.</text>
</comment>
<reference evidence="1" key="1">
    <citation type="submission" date="2015-06" db="EMBL/GenBank/DDBJ databases">
        <authorList>
            <person name="Liu B."/>
            <person name="Wang J."/>
            <person name="Zhu Y."/>
            <person name="Liu G."/>
            <person name="Chen Q."/>
            <person name="Zheng C."/>
            <person name="Che J."/>
            <person name="Ge C."/>
            <person name="Shi H."/>
            <person name="Pan Z."/>
            <person name="Liu X."/>
        </authorList>
    </citation>
    <scope>NUCLEOTIDE SEQUENCE [LARGE SCALE GENOMIC DNA]</scope>
    <source>
        <strain evidence="1">DSM 16346</strain>
    </source>
</reference>
<dbReference type="AlphaFoldDB" id="A0A0J6D0S3"/>
<organism evidence="1 2">
    <name type="scientific">Guptibacillus hwajinpoensis</name>
    <dbReference type="NCBI Taxonomy" id="208199"/>
    <lineage>
        <taxon>Bacteria</taxon>
        <taxon>Bacillati</taxon>
        <taxon>Bacillota</taxon>
        <taxon>Bacilli</taxon>
        <taxon>Bacillales</taxon>
        <taxon>Guptibacillaceae</taxon>
        <taxon>Guptibacillus</taxon>
    </lineage>
</organism>
<dbReference type="EMBL" id="LELK01000001">
    <property type="protein sequence ID" value="KMM38935.1"/>
    <property type="molecule type" value="Genomic_DNA"/>
</dbReference>
<dbReference type="Proteomes" id="UP000035996">
    <property type="component" value="Unassembled WGS sequence"/>
</dbReference>
<dbReference type="STRING" id="157733.AB986_06695"/>
<gene>
    <name evidence="1" type="ORF">AB986_06695</name>
</gene>
<sequence length="73" mass="8333">MNLIWLAPAEESGDGCTCSRSIFGAAFNMFITYEKQRCLTHLTSSEMVDIQHLGSFPLHQADEKRRGVFYVIY</sequence>
<name>A0A0J6D0S3_9BACL</name>
<protein>
    <submittedName>
        <fullName evidence="1">Uncharacterized protein</fullName>
    </submittedName>
</protein>
<evidence type="ECO:0000313" key="1">
    <source>
        <dbReference type="EMBL" id="KMM38935.1"/>
    </source>
</evidence>